<comment type="caution">
    <text evidence="2">The sequence shown here is derived from an EMBL/GenBank/DDBJ whole genome shotgun (WGS) entry which is preliminary data.</text>
</comment>
<proteinExistence type="predicted"/>
<dbReference type="OrthoDB" id="10597381at2759"/>
<evidence type="ECO:0000313" key="3">
    <source>
        <dbReference type="Proteomes" id="UP000252519"/>
    </source>
</evidence>
<feature type="compositionally biased region" description="Polar residues" evidence="1">
    <location>
        <begin position="10"/>
        <end position="24"/>
    </location>
</feature>
<sequence>MSSKKELLTAQMTSNRGQLTTPGQKSKESMKKELDEREKHKRAVKKQRLIKQKRKMKMTDRGDDIQRNPEDSDDFVASDLPEETPQDL</sequence>
<feature type="compositionally biased region" description="Basic and acidic residues" evidence="1">
    <location>
        <begin position="25"/>
        <end position="38"/>
    </location>
</feature>
<feature type="compositionally biased region" description="Acidic residues" evidence="1">
    <location>
        <begin position="71"/>
        <end position="88"/>
    </location>
</feature>
<feature type="compositionally biased region" description="Basic residues" evidence="1">
    <location>
        <begin position="39"/>
        <end position="56"/>
    </location>
</feature>
<dbReference type="AlphaFoldDB" id="A0A368H6V2"/>
<dbReference type="EMBL" id="JOJR01000013">
    <property type="protein sequence ID" value="RCN51468.1"/>
    <property type="molecule type" value="Genomic_DNA"/>
</dbReference>
<dbReference type="Proteomes" id="UP000252519">
    <property type="component" value="Unassembled WGS sequence"/>
</dbReference>
<evidence type="ECO:0000313" key="2">
    <source>
        <dbReference type="EMBL" id="RCN51468.1"/>
    </source>
</evidence>
<protein>
    <submittedName>
        <fullName evidence="2">Uncharacterized protein</fullName>
    </submittedName>
</protein>
<gene>
    <name evidence="2" type="ORF">ANCCAN_02419</name>
</gene>
<evidence type="ECO:0000256" key="1">
    <source>
        <dbReference type="SAM" id="MobiDB-lite"/>
    </source>
</evidence>
<reference evidence="2 3" key="1">
    <citation type="submission" date="2014-10" db="EMBL/GenBank/DDBJ databases">
        <title>Draft genome of the hookworm Ancylostoma caninum.</title>
        <authorList>
            <person name="Mitreva M."/>
        </authorList>
    </citation>
    <scope>NUCLEOTIDE SEQUENCE [LARGE SCALE GENOMIC DNA]</scope>
    <source>
        <strain evidence="2 3">Baltimore</strain>
    </source>
</reference>
<name>A0A368H6V2_ANCCA</name>
<feature type="region of interest" description="Disordered" evidence="1">
    <location>
        <begin position="1"/>
        <end position="88"/>
    </location>
</feature>
<accession>A0A368H6V2</accession>
<organism evidence="2 3">
    <name type="scientific">Ancylostoma caninum</name>
    <name type="common">Dog hookworm</name>
    <dbReference type="NCBI Taxonomy" id="29170"/>
    <lineage>
        <taxon>Eukaryota</taxon>
        <taxon>Metazoa</taxon>
        <taxon>Ecdysozoa</taxon>
        <taxon>Nematoda</taxon>
        <taxon>Chromadorea</taxon>
        <taxon>Rhabditida</taxon>
        <taxon>Rhabditina</taxon>
        <taxon>Rhabditomorpha</taxon>
        <taxon>Strongyloidea</taxon>
        <taxon>Ancylostomatidae</taxon>
        <taxon>Ancylostomatinae</taxon>
        <taxon>Ancylostoma</taxon>
    </lineage>
</organism>
<keyword evidence="3" id="KW-1185">Reference proteome</keyword>
<feature type="compositionally biased region" description="Basic and acidic residues" evidence="1">
    <location>
        <begin position="57"/>
        <end position="70"/>
    </location>
</feature>